<comment type="subcellular location">
    <subcellularLocation>
        <location evidence="1">Membrane</location>
        <topology evidence="1">Multi-pass membrane protein</topology>
    </subcellularLocation>
</comment>
<feature type="region of interest" description="Disordered" evidence="13">
    <location>
        <begin position="893"/>
        <end position="932"/>
    </location>
</feature>
<evidence type="ECO:0000256" key="7">
    <source>
        <dbReference type="ARBA" id="ARBA00022741"/>
    </source>
</evidence>
<dbReference type="FunFam" id="1.20.1560.10:FF:000113">
    <property type="entry name" value="ABC transporter, putative"/>
    <property type="match status" value="1"/>
</dbReference>
<feature type="transmembrane region" description="Helical" evidence="14">
    <location>
        <begin position="1128"/>
        <end position="1147"/>
    </location>
</feature>
<dbReference type="Proteomes" id="UP000749559">
    <property type="component" value="Unassembled WGS sequence"/>
</dbReference>
<feature type="transmembrane region" description="Helical" evidence="14">
    <location>
        <begin position="592"/>
        <end position="613"/>
    </location>
</feature>
<comment type="caution">
    <text evidence="15">The sequence shown here is derived from an EMBL/GenBank/DDBJ whole genome shotgun (WGS) entry which is preliminary data.</text>
</comment>
<dbReference type="InterPro" id="IPR027417">
    <property type="entry name" value="P-loop_NTPase"/>
</dbReference>
<dbReference type="GO" id="GO:0005524">
    <property type="term" value="F:ATP binding"/>
    <property type="evidence" value="ECO:0007669"/>
    <property type="project" value="UniProtKB-KW"/>
</dbReference>
<dbReference type="Gene3D" id="3.40.50.300">
    <property type="entry name" value="P-loop containing nucleotide triphosphate hydrolases"/>
    <property type="match status" value="2"/>
</dbReference>
<dbReference type="PROSITE" id="PS50929">
    <property type="entry name" value="ABC_TM1F"/>
    <property type="match status" value="2"/>
</dbReference>
<dbReference type="InterPro" id="IPR003439">
    <property type="entry name" value="ABC_transporter-like_ATP-bd"/>
</dbReference>
<dbReference type="Pfam" id="PF00664">
    <property type="entry name" value="ABC_membrane"/>
    <property type="match status" value="2"/>
</dbReference>
<feature type="transmembrane region" description="Helical" evidence="14">
    <location>
        <begin position="99"/>
        <end position="118"/>
    </location>
</feature>
<dbReference type="Gene3D" id="1.20.1560.10">
    <property type="entry name" value="ABC transporter type 1, transmembrane domain"/>
    <property type="match status" value="2"/>
</dbReference>
<keyword evidence="8" id="KW-0067">ATP-binding</keyword>
<feature type="transmembrane region" description="Helical" evidence="14">
    <location>
        <begin position="130"/>
        <end position="151"/>
    </location>
</feature>
<dbReference type="InterPro" id="IPR011527">
    <property type="entry name" value="ABC1_TM_dom"/>
</dbReference>
<dbReference type="CDD" id="cd03244">
    <property type="entry name" value="ABCC_MRP_domain2"/>
    <property type="match status" value="1"/>
</dbReference>
<keyword evidence="10 14" id="KW-1133">Transmembrane helix</keyword>
<dbReference type="InterPro" id="IPR017871">
    <property type="entry name" value="ABC_transporter-like_CS"/>
</dbReference>
<evidence type="ECO:0000256" key="8">
    <source>
        <dbReference type="ARBA" id="ARBA00022840"/>
    </source>
</evidence>
<dbReference type="EC" id="7.6.2.2" evidence="3"/>
<evidence type="ECO:0000256" key="1">
    <source>
        <dbReference type="ARBA" id="ARBA00004141"/>
    </source>
</evidence>
<dbReference type="SMART" id="SM00382">
    <property type="entry name" value="AAA"/>
    <property type="match status" value="2"/>
</dbReference>
<dbReference type="OrthoDB" id="6500128at2759"/>
<evidence type="ECO:0000256" key="6">
    <source>
        <dbReference type="ARBA" id="ARBA00022737"/>
    </source>
</evidence>
<dbReference type="FunFam" id="3.40.50.300:FF:000163">
    <property type="entry name" value="Multidrug resistance-associated protein member 4"/>
    <property type="match status" value="1"/>
</dbReference>
<sequence>MAGQGWSGFCGNGVDNITVWTDNDFGHCFEQLAFVCSTHIILAIISAYYLAQRNYRIILHNPPMSFILEMRFTVSGLLFLAPVIESLLTSLWLKQRMSMVDIVTCIVCALSWILHFGFVRRLRKLYHLSLRGPLSLIVAYLFTAAAIGIKLRTVILQALDENPHLTKVKEYTTYITGGLHLIYLLTLVPGKRNSVLNSYDIDTVGINADVGDPLLSSSVQQNFYGGVTRPSPHLGNGEDGSNFLSKLSFWWVQPLVMKGSREKLSSPDDLFILPNKLNTRSIDMKFSSKLEKIQNEEQMDSDTSNSANPDITFSDGKKRRSFLKALHKTFGCEYYLLGVLKLLADGLGFAGPLLLNLLISYMENKSEPIEHGYLYASGLFLSTFLSAILSSQFTYHVTLVGLKIRAAIITTIYQRTLGANSVSLSKFSTGEVVNFMSTDTDRIINFCASFHQFWSLPFQIAVSLFLLYQQVGLAFLAGLGFALLLIPINRWLANKIGELSNEMMTQKDSRVKVMNEILYGIRVIKFYAWEQHFTQKIDNLRAAELKSLKGRKYLDALCVYFWATTPVLISILTFTTYALLGHQLTAAKVFTSLALFNMLIGPLIAFPWVLNGLMESLVSIKRVQKFLQLDQLDLNKYYNQRAQHKPDDVITIHNGTFSWQRQDGRPMRAIPDGEESIEAPAEREVMLTSSGTLKLNRISVNIKKGTLVGVIGKVGSGKSSLLNAVLAEMTREGGTISVENLNEGFGYVAQEAWIQHATVKENILFGKLFDVEKYDKVLEVCALEDDLKILPGGDNTEVGENGVTLSGGQKARISLARAVYQDKDVYLLDDPLSAVDAHVAAHLFHQCIMGALKDRTRILCTHHIKYLKHADVVLVMKDGAIVEEGSPQDVLSHLNFNDLKDGNPETKRTNEKSEKSESANEKEEDVGLVQEEEQDEGAVKMEVYKMYWNSVGKCLAPCVLVALLLMQASRNVNDWWLSFWVTHSHKHPGAIVNASSLLDNSVSIVQYSTTTPNSSFHHLVEASDNVTYYLTVYGLLAAANSIFTLFRAFLFAYGGICAAYVIHNKLLAAILKAPVSFFDTTPIGRIINRFSSDLYSIDDSLPFIMNILLAQFYGVIGTIVITCYGLPWFSLLLIPLAIFYYFIQHYYRKTSREVKRITSVTLSPIYAHFSESIVGLTSIRAFRESKRFMKDNAVKLTDNQRAQYAGVAVNQWLNIRLQMLGVAMVTGVAFIAVLEHHFQTVNPGLVGLAISYALSVVNLLSGVVTSFTETEKQMVSIERAAHYIENVPEEKRDGILHVPPYWPIQGAIQFNRVVLQYRDGLPNALNGVSFETSPSEKIGIVGRTGSGKSSLFLALFRLVELKGGQIVIDGINISHLDLQDLRSHLAIIPQDPFLFSGTVRDNLDPTSVYDDAELWNTLERCHLKETVERLGGLDAEVAERGRHFSLGQRQLVCLARAMLTQAKVLCIDEATASIDIETDTHLQDTIRKEFSQNTVITIAHRINTVMDSDRVIVMNKGKVAEFDSPTKLLENSKSMFSRLVYSSS</sequence>
<keyword evidence="16" id="KW-1185">Reference proteome</keyword>
<keyword evidence="4" id="KW-0813">Transport</keyword>
<evidence type="ECO:0000256" key="2">
    <source>
        <dbReference type="ARBA" id="ARBA00009726"/>
    </source>
</evidence>
<feature type="transmembrane region" description="Helical" evidence="14">
    <location>
        <begin position="473"/>
        <end position="493"/>
    </location>
</feature>
<feature type="transmembrane region" description="Helical" evidence="14">
    <location>
        <begin position="334"/>
        <end position="361"/>
    </location>
</feature>
<comment type="similarity">
    <text evidence="2">Belongs to the ABC transporter superfamily. ABCC family. Conjugate transporter (TC 3.A.1.208) subfamily.</text>
</comment>
<dbReference type="InterPro" id="IPR036640">
    <property type="entry name" value="ABC1_TM_sf"/>
</dbReference>
<dbReference type="SUPFAM" id="SSF90123">
    <property type="entry name" value="ABC transporter transmembrane region"/>
    <property type="match status" value="2"/>
</dbReference>
<organism evidence="15 16">
    <name type="scientific">Owenia fusiformis</name>
    <name type="common">Polychaete worm</name>
    <dbReference type="NCBI Taxonomy" id="6347"/>
    <lineage>
        <taxon>Eukaryota</taxon>
        <taxon>Metazoa</taxon>
        <taxon>Spiralia</taxon>
        <taxon>Lophotrochozoa</taxon>
        <taxon>Annelida</taxon>
        <taxon>Polychaeta</taxon>
        <taxon>Sedentaria</taxon>
        <taxon>Canalipalpata</taxon>
        <taxon>Sabellida</taxon>
        <taxon>Oweniida</taxon>
        <taxon>Oweniidae</taxon>
        <taxon>Owenia</taxon>
    </lineage>
</organism>
<dbReference type="GO" id="GO:0016020">
    <property type="term" value="C:membrane"/>
    <property type="evidence" value="ECO:0007669"/>
    <property type="project" value="UniProtKB-SubCell"/>
</dbReference>
<feature type="compositionally biased region" description="Basic and acidic residues" evidence="13">
    <location>
        <begin position="898"/>
        <end position="921"/>
    </location>
</feature>
<evidence type="ECO:0000256" key="11">
    <source>
        <dbReference type="ARBA" id="ARBA00023136"/>
    </source>
</evidence>
<dbReference type="CDD" id="cd03250">
    <property type="entry name" value="ABCC_MRP_domain1"/>
    <property type="match status" value="1"/>
</dbReference>
<dbReference type="CDD" id="cd18598">
    <property type="entry name" value="ABC_6TM_MRP7_D1_like"/>
    <property type="match status" value="1"/>
</dbReference>
<dbReference type="EMBL" id="CAIIXF020000008">
    <property type="protein sequence ID" value="CAH1791548.1"/>
    <property type="molecule type" value="Genomic_DNA"/>
</dbReference>
<feature type="transmembrane region" description="Helical" evidence="14">
    <location>
        <begin position="373"/>
        <end position="395"/>
    </location>
</feature>
<evidence type="ECO:0000256" key="13">
    <source>
        <dbReference type="SAM" id="MobiDB-lite"/>
    </source>
</evidence>
<evidence type="ECO:0000256" key="10">
    <source>
        <dbReference type="ARBA" id="ARBA00022989"/>
    </source>
</evidence>
<evidence type="ECO:0000313" key="16">
    <source>
        <dbReference type="Proteomes" id="UP000749559"/>
    </source>
</evidence>
<evidence type="ECO:0000313" key="15">
    <source>
        <dbReference type="EMBL" id="CAH1791548.1"/>
    </source>
</evidence>
<accession>A0A8J1U1X0</accession>
<dbReference type="InterPro" id="IPR003593">
    <property type="entry name" value="AAA+_ATPase"/>
</dbReference>
<evidence type="ECO:0000256" key="3">
    <source>
        <dbReference type="ARBA" id="ARBA00012191"/>
    </source>
</evidence>
<keyword evidence="6" id="KW-0677">Repeat</keyword>
<feature type="transmembrane region" description="Helical" evidence="14">
    <location>
        <begin position="1219"/>
        <end position="1238"/>
    </location>
</feature>
<evidence type="ECO:0000256" key="5">
    <source>
        <dbReference type="ARBA" id="ARBA00022692"/>
    </source>
</evidence>
<evidence type="ECO:0000256" key="14">
    <source>
        <dbReference type="SAM" id="Phobius"/>
    </source>
</evidence>
<dbReference type="SUPFAM" id="SSF52540">
    <property type="entry name" value="P-loop containing nucleoside triphosphate hydrolases"/>
    <property type="match status" value="2"/>
</dbReference>
<dbReference type="CDD" id="cd18605">
    <property type="entry name" value="ABC_6TM_MRP7_D2_like"/>
    <property type="match status" value="1"/>
</dbReference>
<gene>
    <name evidence="15" type="ORF">OFUS_LOCUS16621</name>
</gene>
<feature type="transmembrane region" description="Helical" evidence="14">
    <location>
        <begin position="1032"/>
        <end position="1062"/>
    </location>
</feature>
<dbReference type="PROSITE" id="PS50893">
    <property type="entry name" value="ABC_TRANSPORTER_2"/>
    <property type="match status" value="2"/>
</dbReference>
<feature type="transmembrane region" description="Helical" evidence="14">
    <location>
        <begin position="32"/>
        <end position="51"/>
    </location>
</feature>
<dbReference type="Pfam" id="PF00005">
    <property type="entry name" value="ABC_tran"/>
    <property type="match status" value="2"/>
</dbReference>
<proteinExistence type="inferred from homology"/>
<reference evidence="15" key="1">
    <citation type="submission" date="2022-03" db="EMBL/GenBank/DDBJ databases">
        <authorList>
            <person name="Martin C."/>
        </authorList>
    </citation>
    <scope>NUCLEOTIDE SEQUENCE</scope>
</reference>
<keyword evidence="7" id="KW-0547">Nucleotide-binding</keyword>
<dbReference type="PANTHER" id="PTHR24223">
    <property type="entry name" value="ATP-BINDING CASSETTE SUB-FAMILY C"/>
    <property type="match status" value="1"/>
</dbReference>
<dbReference type="GO" id="GO:0016887">
    <property type="term" value="F:ATP hydrolysis activity"/>
    <property type="evidence" value="ECO:0007669"/>
    <property type="project" value="InterPro"/>
</dbReference>
<feature type="compositionally biased region" description="Acidic residues" evidence="13">
    <location>
        <begin position="922"/>
        <end position="932"/>
    </location>
</feature>
<feature type="transmembrane region" description="Helical" evidence="14">
    <location>
        <begin position="950"/>
        <end position="968"/>
    </location>
</feature>
<feature type="transmembrane region" description="Helical" evidence="14">
    <location>
        <begin position="557"/>
        <end position="580"/>
    </location>
</feature>
<keyword evidence="5 14" id="KW-0812">Transmembrane</keyword>
<dbReference type="FunFam" id="3.40.50.300:FF:000997">
    <property type="entry name" value="Multidrug resistance-associated protein 1"/>
    <property type="match status" value="1"/>
</dbReference>
<protein>
    <recommendedName>
        <fullName evidence="3">ABC-type xenobiotic transporter</fullName>
        <ecNumber evidence="3">7.6.2.2</ecNumber>
    </recommendedName>
</protein>
<evidence type="ECO:0000256" key="9">
    <source>
        <dbReference type="ARBA" id="ARBA00022967"/>
    </source>
</evidence>
<evidence type="ECO:0000256" key="12">
    <source>
        <dbReference type="ARBA" id="ARBA00034018"/>
    </source>
</evidence>
<dbReference type="PANTHER" id="PTHR24223:SF330">
    <property type="entry name" value="ATP-BINDING CASSETTE SUB-FAMILY C MEMBER 10"/>
    <property type="match status" value="1"/>
</dbReference>
<keyword evidence="9" id="KW-1278">Translocase</keyword>
<feature type="transmembrane region" description="Helical" evidence="14">
    <location>
        <begin position="1244"/>
        <end position="1264"/>
    </location>
</feature>
<dbReference type="GO" id="GO:0008559">
    <property type="term" value="F:ABC-type xenobiotic transporter activity"/>
    <property type="evidence" value="ECO:0007669"/>
    <property type="project" value="UniProtKB-EC"/>
</dbReference>
<dbReference type="FunFam" id="1.20.1560.10:FF:000037">
    <property type="entry name" value="ATP-binding cassette subfamily C member 10"/>
    <property type="match status" value="1"/>
</dbReference>
<name>A0A8J1U1X0_OWEFU</name>
<comment type="catalytic activity">
    <reaction evidence="12">
        <text>ATP + H2O + xenobioticSide 1 = ADP + phosphate + xenobioticSide 2.</text>
        <dbReference type="EC" id="7.6.2.2"/>
    </reaction>
</comment>
<feature type="transmembrane region" description="Helical" evidence="14">
    <location>
        <begin position="72"/>
        <end position="93"/>
    </location>
</feature>
<keyword evidence="11 14" id="KW-0472">Membrane</keyword>
<dbReference type="InterPro" id="IPR050173">
    <property type="entry name" value="ABC_transporter_C-like"/>
</dbReference>
<evidence type="ECO:0000256" key="4">
    <source>
        <dbReference type="ARBA" id="ARBA00022448"/>
    </source>
</evidence>
<dbReference type="PROSITE" id="PS00211">
    <property type="entry name" value="ABC_TRANSPORTER_1"/>
    <property type="match status" value="2"/>
</dbReference>